<feature type="chain" id="PRO_5018603879" evidence="2">
    <location>
        <begin position="25"/>
        <end position="145"/>
    </location>
</feature>
<dbReference type="Proteomes" id="UP000004994">
    <property type="component" value="Chromosome 6"/>
</dbReference>
<protein>
    <submittedName>
        <fullName evidence="3">Uncharacterized protein</fullName>
    </submittedName>
</protein>
<evidence type="ECO:0000256" key="1">
    <source>
        <dbReference type="SAM" id="Phobius"/>
    </source>
</evidence>
<keyword evidence="2" id="KW-0732">Signal</keyword>
<dbReference type="EnsemblPlants" id="Solyc06g076080.2.1">
    <property type="protein sequence ID" value="Solyc06g076080.2.1"/>
    <property type="gene ID" value="Solyc06g076080.2"/>
</dbReference>
<reference evidence="3" key="1">
    <citation type="journal article" date="2012" name="Nature">
        <title>The tomato genome sequence provides insights into fleshy fruit evolution.</title>
        <authorList>
            <consortium name="Tomato Genome Consortium"/>
        </authorList>
    </citation>
    <scope>NUCLEOTIDE SEQUENCE [LARGE SCALE GENOMIC DNA]</scope>
    <source>
        <strain evidence="3">cv. Heinz 1706</strain>
    </source>
</reference>
<evidence type="ECO:0000313" key="4">
    <source>
        <dbReference type="Proteomes" id="UP000004994"/>
    </source>
</evidence>
<dbReference type="InParanoid" id="A0A3Q7HX36"/>
<organism evidence="3">
    <name type="scientific">Solanum lycopersicum</name>
    <name type="common">Tomato</name>
    <name type="synonym">Lycopersicon esculentum</name>
    <dbReference type="NCBI Taxonomy" id="4081"/>
    <lineage>
        <taxon>Eukaryota</taxon>
        <taxon>Viridiplantae</taxon>
        <taxon>Streptophyta</taxon>
        <taxon>Embryophyta</taxon>
        <taxon>Tracheophyta</taxon>
        <taxon>Spermatophyta</taxon>
        <taxon>Magnoliopsida</taxon>
        <taxon>eudicotyledons</taxon>
        <taxon>Gunneridae</taxon>
        <taxon>Pentapetalae</taxon>
        <taxon>asterids</taxon>
        <taxon>lamiids</taxon>
        <taxon>Solanales</taxon>
        <taxon>Solanaceae</taxon>
        <taxon>Solanoideae</taxon>
        <taxon>Solaneae</taxon>
        <taxon>Solanum</taxon>
        <taxon>Solanum subgen. Lycopersicon</taxon>
    </lineage>
</organism>
<name>A0A3Q7HX36_SOLLC</name>
<reference evidence="3" key="2">
    <citation type="submission" date="2019-01" db="UniProtKB">
        <authorList>
            <consortium name="EnsemblPlants"/>
        </authorList>
    </citation>
    <scope>IDENTIFICATION</scope>
    <source>
        <strain evidence="3">cv. Heinz 1706</strain>
    </source>
</reference>
<evidence type="ECO:0000256" key="2">
    <source>
        <dbReference type="SAM" id="SignalP"/>
    </source>
</evidence>
<accession>A0A3Q7HX36</accession>
<keyword evidence="1" id="KW-1133">Transmembrane helix</keyword>
<sequence length="145" mass="15284">MKNVIKVVFVLSIIMCVLLTPTIARVSASRGSSRTPAVRAAGRASNNSSSTTPLCMSSIAMALFAYLSFVVFVISIIMCVLLTPTLARVSASRGSTRTSTTRLTPVVRAGARADAPSTNNSSSTNPLCMSSIAMALFAYLSFAYF</sequence>
<feature type="signal peptide" evidence="2">
    <location>
        <begin position="1"/>
        <end position="24"/>
    </location>
</feature>
<keyword evidence="4" id="KW-1185">Reference proteome</keyword>
<dbReference type="PaxDb" id="4081-Solyc06g076080.1.1"/>
<keyword evidence="1" id="KW-0472">Membrane</keyword>
<feature type="transmembrane region" description="Helical" evidence="1">
    <location>
        <begin position="59"/>
        <end position="83"/>
    </location>
</feature>
<proteinExistence type="predicted"/>
<evidence type="ECO:0000313" key="3">
    <source>
        <dbReference type="EnsemblPlants" id="Solyc06g076080.2.1"/>
    </source>
</evidence>
<dbReference type="AlphaFoldDB" id="A0A3Q7HX36"/>
<dbReference type="Gramene" id="Solyc06g076080.2.1">
    <property type="protein sequence ID" value="Solyc06g076080.2.1"/>
    <property type="gene ID" value="Solyc06g076080.2"/>
</dbReference>
<keyword evidence="1" id="KW-0812">Transmembrane</keyword>